<dbReference type="Pfam" id="PF01476">
    <property type="entry name" value="LysM"/>
    <property type="match status" value="3"/>
</dbReference>
<evidence type="ECO:0000313" key="6">
    <source>
        <dbReference type="Proteomes" id="UP001224392"/>
    </source>
</evidence>
<dbReference type="Proteomes" id="UP001224392">
    <property type="component" value="Unassembled WGS sequence"/>
</dbReference>
<dbReference type="PANTHER" id="PTHR33734">
    <property type="entry name" value="LYSM DOMAIN-CONTAINING GPI-ANCHORED PROTEIN 2"/>
    <property type="match status" value="1"/>
</dbReference>
<comment type="similarity">
    <text evidence="1">Belongs to the transglycosylase Slt family.</text>
</comment>
<dbReference type="PROSITE" id="PS00922">
    <property type="entry name" value="TRANSGLYCOSYLASE"/>
    <property type="match status" value="1"/>
</dbReference>
<feature type="domain" description="LysM" evidence="4">
    <location>
        <begin position="335"/>
        <end position="378"/>
    </location>
</feature>
<dbReference type="Gene3D" id="1.10.530.10">
    <property type="match status" value="1"/>
</dbReference>
<feature type="region of interest" description="Disordered" evidence="2">
    <location>
        <begin position="26"/>
        <end position="52"/>
    </location>
</feature>
<dbReference type="EMBL" id="BSYJ01000008">
    <property type="protein sequence ID" value="GMG88686.1"/>
    <property type="molecule type" value="Genomic_DNA"/>
</dbReference>
<dbReference type="InterPro" id="IPR000189">
    <property type="entry name" value="Transglyc_AS"/>
</dbReference>
<dbReference type="InterPro" id="IPR023346">
    <property type="entry name" value="Lysozyme-like_dom_sf"/>
</dbReference>
<accession>A0ABQ6M2V3</accession>
<keyword evidence="3" id="KW-0732">Signal</keyword>
<dbReference type="InterPro" id="IPR018392">
    <property type="entry name" value="LysM"/>
</dbReference>
<dbReference type="CDD" id="cd16894">
    <property type="entry name" value="MltD-like"/>
    <property type="match status" value="1"/>
</dbReference>
<dbReference type="SUPFAM" id="SSF53955">
    <property type="entry name" value="Lysozyme-like"/>
    <property type="match status" value="1"/>
</dbReference>
<dbReference type="InterPro" id="IPR036779">
    <property type="entry name" value="LysM_dom_sf"/>
</dbReference>
<gene>
    <name evidence="5" type="ORF">MNKW57_30070</name>
</gene>
<dbReference type="InterPro" id="IPR008258">
    <property type="entry name" value="Transglycosylase_SLT_dom_1"/>
</dbReference>
<evidence type="ECO:0000313" key="5">
    <source>
        <dbReference type="EMBL" id="GMG88686.1"/>
    </source>
</evidence>
<name>A0ABQ6M2V3_9GAMM</name>
<dbReference type="Gene3D" id="3.10.350.10">
    <property type="entry name" value="LysM domain"/>
    <property type="match status" value="3"/>
</dbReference>
<evidence type="ECO:0000256" key="1">
    <source>
        <dbReference type="ARBA" id="ARBA00007734"/>
    </source>
</evidence>
<feature type="domain" description="LysM" evidence="4">
    <location>
        <begin position="471"/>
        <end position="515"/>
    </location>
</feature>
<dbReference type="PANTHER" id="PTHR33734:SF22">
    <property type="entry name" value="MEMBRANE-BOUND LYTIC MUREIN TRANSGLYCOSYLASE D"/>
    <property type="match status" value="1"/>
</dbReference>
<sequence>MIYKKFAVVLLATAVGACARIETAPQLPTPESTDTGKSAPHAATAESVASPEVTEAVATKDLWQRLTRGFSLDTQTHQPRVQDYVRYYTKNKSYMKRVSERAHRYIYHVAEELEAAGVPTELALLPIVESGYDPFAYSHAQAAGMWQFTPATGRAFGLDQNWWYDGRRDVADSTRAAAEYFLYLAKRFDNDWPLVLAAYNGGEGTVRRAIRRNKAAGKPTDFWHLKLPRETQRYVPQLLALAEVVGKREQYNTPLFDIPNEPYFAKVSVGSQIDLAQAADLADIEIEELSLLNPGYNRWATDPNGNHQLLLPIDKKSAFEQKLASLPKEQRVSWQRHTVKSGDSLINIAKKYQTTVASIRQTNNLRGNMIRAGSTLLIPVAAAPAGQYAYSMDERLKRKQSRSARRGTEKVTYTVKPGDTFWDISRSMDVSVRQLASWNSMAPGDTLRPGQRLVAYPKSNAPKTGRTTRKLSYKVRSGDSLARIAQKFSLKINDIVKWNRINKNKYLQPGQKLTLYVDVTRLQG</sequence>
<protein>
    <submittedName>
        <fullName evidence="5">LysM peptidoglycan-binding domain-containing protein</fullName>
    </submittedName>
</protein>
<dbReference type="CDD" id="cd00118">
    <property type="entry name" value="LysM"/>
    <property type="match status" value="3"/>
</dbReference>
<dbReference type="PROSITE" id="PS51257">
    <property type="entry name" value="PROKAR_LIPOPROTEIN"/>
    <property type="match status" value="1"/>
</dbReference>
<proteinExistence type="inferred from homology"/>
<dbReference type="Pfam" id="PF01464">
    <property type="entry name" value="SLT"/>
    <property type="match status" value="1"/>
</dbReference>
<dbReference type="RefSeq" id="WP_285765295.1">
    <property type="nucleotide sequence ID" value="NZ_BSYJ01000008.1"/>
</dbReference>
<feature type="domain" description="LysM" evidence="4">
    <location>
        <begin position="411"/>
        <end position="455"/>
    </location>
</feature>
<dbReference type="PROSITE" id="PS51782">
    <property type="entry name" value="LYSM"/>
    <property type="match status" value="3"/>
</dbReference>
<reference evidence="5 6" key="1">
    <citation type="submission" date="2023-04" db="EMBL/GenBank/DDBJ databases">
        <title>Marinobulbifer ophiurae gen. nov., sp. Nov., isolate from tissue of brittle star Ophioplocus japonicus.</title>
        <authorList>
            <person name="Kawano K."/>
            <person name="Sawayama S."/>
            <person name="Nakagawa S."/>
        </authorList>
    </citation>
    <scope>NUCLEOTIDE SEQUENCE [LARGE SCALE GENOMIC DNA]</scope>
    <source>
        <strain evidence="5 6">NKW57</strain>
    </source>
</reference>
<feature type="signal peptide" evidence="3">
    <location>
        <begin position="1"/>
        <end position="19"/>
    </location>
</feature>
<dbReference type="SUPFAM" id="SSF54106">
    <property type="entry name" value="LysM domain"/>
    <property type="match status" value="3"/>
</dbReference>
<evidence type="ECO:0000256" key="2">
    <source>
        <dbReference type="SAM" id="MobiDB-lite"/>
    </source>
</evidence>
<evidence type="ECO:0000259" key="4">
    <source>
        <dbReference type="PROSITE" id="PS51782"/>
    </source>
</evidence>
<comment type="caution">
    <text evidence="5">The sequence shown here is derived from an EMBL/GenBank/DDBJ whole genome shotgun (WGS) entry which is preliminary data.</text>
</comment>
<dbReference type="SMART" id="SM00257">
    <property type="entry name" value="LysM"/>
    <property type="match status" value="3"/>
</dbReference>
<keyword evidence="6" id="KW-1185">Reference proteome</keyword>
<evidence type="ECO:0000256" key="3">
    <source>
        <dbReference type="SAM" id="SignalP"/>
    </source>
</evidence>
<feature type="chain" id="PRO_5045198612" evidence="3">
    <location>
        <begin position="20"/>
        <end position="524"/>
    </location>
</feature>
<organism evidence="5 6">
    <name type="scientific">Biformimicrobium ophioploci</name>
    <dbReference type="NCBI Taxonomy" id="3036711"/>
    <lineage>
        <taxon>Bacteria</taxon>
        <taxon>Pseudomonadati</taxon>
        <taxon>Pseudomonadota</taxon>
        <taxon>Gammaproteobacteria</taxon>
        <taxon>Cellvibrionales</taxon>
        <taxon>Microbulbiferaceae</taxon>
        <taxon>Biformimicrobium</taxon>
    </lineage>
</organism>